<gene>
    <name evidence="5" type="ORF">LR394_28775</name>
</gene>
<keyword evidence="1" id="KW-0328">Glycosyltransferase</keyword>
<proteinExistence type="predicted"/>
<dbReference type="PANTHER" id="PTHR12526:SF630">
    <property type="entry name" value="GLYCOSYLTRANSFERASE"/>
    <property type="match status" value="1"/>
</dbReference>
<dbReference type="InterPro" id="IPR001296">
    <property type="entry name" value="Glyco_trans_1"/>
</dbReference>
<evidence type="ECO:0000313" key="5">
    <source>
        <dbReference type="EMBL" id="MCD5314903.1"/>
    </source>
</evidence>
<dbReference type="AlphaFoldDB" id="A0A9X1NIR6"/>
<dbReference type="Gene3D" id="3.40.50.2000">
    <property type="entry name" value="Glycogen Phosphorylase B"/>
    <property type="match status" value="2"/>
</dbReference>
<dbReference type="Pfam" id="PF13439">
    <property type="entry name" value="Glyco_transf_4"/>
    <property type="match status" value="1"/>
</dbReference>
<dbReference type="GO" id="GO:0016757">
    <property type="term" value="F:glycosyltransferase activity"/>
    <property type="evidence" value="ECO:0007669"/>
    <property type="project" value="UniProtKB-KW"/>
</dbReference>
<evidence type="ECO:0000259" key="3">
    <source>
        <dbReference type="Pfam" id="PF00534"/>
    </source>
</evidence>
<keyword evidence="6" id="KW-1185">Reference proteome</keyword>
<feature type="domain" description="Glycosyl transferase family 1" evidence="3">
    <location>
        <begin position="216"/>
        <end position="380"/>
    </location>
</feature>
<dbReference type="SUPFAM" id="SSF53756">
    <property type="entry name" value="UDP-Glycosyltransferase/glycogen phosphorylase"/>
    <property type="match status" value="1"/>
</dbReference>
<name>A0A9X1NIR6_9ACTN</name>
<keyword evidence="2" id="KW-0808">Transferase</keyword>
<organism evidence="5 6">
    <name type="scientific">Kineosporia babensis</name>
    <dbReference type="NCBI Taxonomy" id="499548"/>
    <lineage>
        <taxon>Bacteria</taxon>
        <taxon>Bacillati</taxon>
        <taxon>Actinomycetota</taxon>
        <taxon>Actinomycetes</taxon>
        <taxon>Kineosporiales</taxon>
        <taxon>Kineosporiaceae</taxon>
        <taxon>Kineosporia</taxon>
    </lineage>
</organism>
<dbReference type="RefSeq" id="WP_231447709.1">
    <property type="nucleotide sequence ID" value="NZ_JAJOMB010000019.1"/>
</dbReference>
<dbReference type="PANTHER" id="PTHR12526">
    <property type="entry name" value="GLYCOSYLTRANSFERASE"/>
    <property type="match status" value="1"/>
</dbReference>
<evidence type="ECO:0000256" key="2">
    <source>
        <dbReference type="ARBA" id="ARBA00022679"/>
    </source>
</evidence>
<dbReference type="Proteomes" id="UP001138997">
    <property type="component" value="Unassembled WGS sequence"/>
</dbReference>
<evidence type="ECO:0000313" key="6">
    <source>
        <dbReference type="Proteomes" id="UP001138997"/>
    </source>
</evidence>
<sequence>MSSPDPQPGPVHVGYVLKMYPRFSETFVLTEMLAMERLGARLSVFSLRMPVDGRFHESLAQLQAPVTYLPHRLKASEIWTLLKHRSQRLPGLQQHLPELLEAEVDDAVAAVELARACTEQGIDHLHAHFGSVSTTVARLAARLAGIGYSFTAHAKDIFHEEVDTDDLRRKLQDAEFVITVSDYNRDYLQARFGAAAERVVRLYNGLDLDQLAFRPAPAEPRYAVAVGRLVEKKGFRHLIEAVSILRARGVDLPLRIIGAGAQEQELREWTRTLGLEGQVSFLGPLPQGQMLSELAAASVMVAPCLIGEDGNRDGLPTVLLESLATGTPCISTPVTGIPEAVIDGQTGRLVPTENPPAIADAISEVLEQPERAAQLAKAGRVLVEQQFDTSTNAAQLLNLITRSVLTERAVA</sequence>
<evidence type="ECO:0000256" key="1">
    <source>
        <dbReference type="ARBA" id="ARBA00022676"/>
    </source>
</evidence>
<dbReference type="Pfam" id="PF00534">
    <property type="entry name" value="Glycos_transf_1"/>
    <property type="match status" value="1"/>
</dbReference>
<dbReference type="CDD" id="cd03801">
    <property type="entry name" value="GT4_PimA-like"/>
    <property type="match status" value="1"/>
</dbReference>
<feature type="domain" description="Glycosyltransferase subfamily 4-like N-terminal" evidence="4">
    <location>
        <begin position="105"/>
        <end position="210"/>
    </location>
</feature>
<evidence type="ECO:0000259" key="4">
    <source>
        <dbReference type="Pfam" id="PF13439"/>
    </source>
</evidence>
<reference evidence="5" key="1">
    <citation type="submission" date="2021-11" db="EMBL/GenBank/DDBJ databases">
        <title>Streptomyces corallinus and Kineosporia corallina sp. nov., two new coral-derived marine actinobacteria.</title>
        <authorList>
            <person name="Buangrab K."/>
            <person name="Sutthacheep M."/>
            <person name="Yeemin T."/>
            <person name="Harunari E."/>
            <person name="Igarashi Y."/>
            <person name="Sripreechasak P."/>
            <person name="Kanchanasin P."/>
            <person name="Tanasupawat S."/>
            <person name="Phongsopitanun W."/>
        </authorList>
    </citation>
    <scope>NUCLEOTIDE SEQUENCE</scope>
    <source>
        <strain evidence="5">JCM 31032</strain>
    </source>
</reference>
<protein>
    <submittedName>
        <fullName evidence="5">Glycosyltransferase family 4 protein</fullName>
    </submittedName>
</protein>
<dbReference type="InterPro" id="IPR028098">
    <property type="entry name" value="Glyco_trans_4-like_N"/>
</dbReference>
<dbReference type="EMBL" id="JAJOMB010000019">
    <property type="protein sequence ID" value="MCD5314903.1"/>
    <property type="molecule type" value="Genomic_DNA"/>
</dbReference>
<accession>A0A9X1NIR6</accession>
<comment type="caution">
    <text evidence="5">The sequence shown here is derived from an EMBL/GenBank/DDBJ whole genome shotgun (WGS) entry which is preliminary data.</text>
</comment>